<dbReference type="PANTHER" id="PTHR45527:SF1">
    <property type="entry name" value="FATTY ACID SYNTHASE"/>
    <property type="match status" value="1"/>
</dbReference>
<dbReference type="CDD" id="cd17652">
    <property type="entry name" value="A_NRPS_CmdD_like"/>
    <property type="match status" value="2"/>
</dbReference>
<dbReference type="FunFam" id="2.30.38.10:FF:000001">
    <property type="entry name" value="Non-ribosomal peptide synthetase PvdI"/>
    <property type="match status" value="5"/>
</dbReference>
<dbReference type="GO" id="GO:0003824">
    <property type="term" value="F:catalytic activity"/>
    <property type="evidence" value="ECO:0007669"/>
    <property type="project" value="InterPro"/>
</dbReference>
<evidence type="ECO:0000256" key="2">
    <source>
        <dbReference type="ARBA" id="ARBA00006432"/>
    </source>
</evidence>
<proteinExistence type="inferred from homology"/>
<sequence length="5548" mass="591591">MIPLSYGQRRLWFLNRLEGGDAQYNMPLALRLTGTLDRGALLAALHDVVERHESLRTLFPERDGEPRQRILPMSRVALSLDERDCTEQELAEQLAREAALGFDLTAELPLRPVLFTLAPELHVLLLVLHHVAGDGWSLGPLARDVSQAYTARTAGAAPQWEPLPVQYADYALWQRELLGEDEDPQSLMTRQVSFWRETLIGLPDEVTLPGDRLRTAAGGGGAGGSVPFAVPAGVHAAVVRVARECGASPFMVVQAALVALLARLGAGEDVPIGSPIAGRTDEALEEVVGFFVNTLVLRTDVSGDPTFRELVARVRAGDLDAFAHQDLPFERLVEALNPPRSMGRHPLFQVMLAFQDTSLPELELPGLRAVVEPLARSAAKFDLSVDLAERFDAGVPAGIEGCVDYSGELYDRATAVAFADRLAAFLGAVVAEPDGRVGGFELVSADELRLVRDVWNETARVVPAGLIHEHFERQVRVAPDAVAVSYEGTELTYAQLNARANRLARLLVARGAGPERFVALALPRSELMVVALLGVLKSGAAYLPVDPEYPADRIAYMLEDAAPALVLTVGQVASRFPDRDLLVLDGADVEGELARFSAEDVEDGERIVPLLPDHPAYLIYTSGSTGRPKGVVIAHRGIPSLGHAKVEWYATTPGSRVLQFSSLSFDSHVSEVWSAFLGGGRLVVAPLERMMPGEPLVGLVAEQGITHIDLPPAGLAVMPEGSLPVGGTLIVGGEASTPALVERWFRGRRMINSYGPTEATVCASMSDPIADAAIPPIGRPVWNKRVYVLDAGLRLVPPGVVGELYVAGEGLARGYLGRAGLTAERFVACPFGATGARMYRTGDLVRWGADGQLVFLGRADNQVKVRGFRIELGEVEAAIDALPGVAQAVVLLHTDEAGERRLVAYVVTATQTASVLRESLSRTLPDYMVPSAFVLLDALPLMPNGKVNRRALPEPEFAAAGAGRGPRSPREEILCGLFAEVLGVEAVGIDDGFFELGGHSLLATRLASRVRSVLGVELPLRALFEAPTVAGLSTLLAGEEQTARPALLPVPRPEQLPVSFAQRRLWFLNRLEPATGAYNMPLALRLAGALDRSALLAALNDVVARHESLRTVFAEFDGEPYQRILPLAELSLTVAERACTEDELPALLAAEAAQGFDLATEPPLRPVLFALAPEVHVLVLVLHHVAGDGWSLAPLARDVSRAYAARSAGTAPQWQPLPVQYADYTLWQRELLGEEADPQSLMTRQVSFWRETLTGLPEEVSLPADRVRPASTDGAGGTVPFALPAEAHAAVLRLARSSGASPFMVVQAALAALLARLGAGEDVPIGAPVAGRTDDALEEAVGFFVNTLVLRTDASGDPTFRQLVERVRTADLDAFAHQDVPFERLVEALNPPRSMGRHPLFQVMLAFQNTALPALELPDLRVTEEPQARTLAKFDLSLDIVERFEAGAPAGIEGCVEYAAALYDRETATAFATRLAAFLTAAAAEPDRAIGQFDLADEAERRLVRDQWNATAHPVPAGTLVSHIEAQAARTPDSPALLFGDTVLSHRELAARANRLARHLVALGAGPERTVAVALPRSPELVVALLAVLKSGAAYLPVDPDYPADRIAYMLADAAPVAVLSCRELAGVLPDGTEPLLLDDPGAQAGPDGTAELGDRDLDDHERTAPLRPDHPAYLIYTSGSTGRPKGVAVAHQAIVNRLLWMREQYEVGPADRVLQKTPSSFDVSVWEFFLPLLSGAALVVAPPGAHREPARLAAEIRRHGVTIAHFVPSMLHAFVAEPAAADCAGLRHVVCSGEALPTDLLARYRRVLGAELHNLYGPTEAAVDVTYHRAAEQESGSTVPIGRPVWNTRVYVLDRELRPLPPGVAGELYLAGDQLARGYAGRPGLTAERFVACPSGFGDPGDRMYRTGDIVRWTRDGALVFLGRADHQVKLRGLRIELDEIATVLAGAPGVSWATALVRESAAGEQLLVAYLVSDGRSTEPALRAHLGAALPEYMVPTALVRIEEVPLSPSGKLDRAALPAPQQVGGAGRAPATAREEILCGIFADLLGLDTVGVDDDFFALGGHSLLATRLISRIRAALGTEIALRTLFEAPTVAALATRLDQDGTARPALTAVDRPATVPLSHAQQRLWLLAELEGPGGTYNIPAALRLTGPLDGAALRLALDDVVGRHEVLRTVFPSVDGQPRQEILAPGGVELPLAAIDTTPAELPAALAAEAARGFELGTELPLRAALFRLGEQEHVLLLVLHHIAGDGWSLGPLAADLSTAYAARREGRAPGWQPLAVQYADYALWQRRLLGDGADPGSRLNEQLAYWRETLADLPDELGLPADRPRPAVASHRGAIVPFTVPAATHQRLARLTRAHGATLFMGLNAALATLLSRLGAGTDIPIGTAIAGRTDEAAGELIGFFVNTLVIRTDLAPRSTGLAPSFADLVIRTRDRLLTAYAHQDLPFDHLVEALNPTRSLARHPLFQTFLTLQNTAAPSPELAGLTTRPEEIGTASAKFDLAFDLAERVDPETGPAGLTGTLSFATDLYDAGTAELIARRFTDLLDTLTADPDQPVDRAELLTPDERRTLLESWNDTARQVPGATVAELVEAQAARTPHAVAVSSVDGELTYRQLSARANQLARLLIAHGVGAETLVAVALDRSTELVVTLLAVLKTGGAYLPIDPEYPADRIAQTLGDARPVLTVTRHGALPGAPGPLLALDDPRTAAVLDQADGRDLTDAERLRPVRPANPAYVIYTSGSTGRPKGVVVPHRALVNFLADMGDRFPLTGRDRWVAVTTVAFDIAALELYLPLVSGARVVLADRPTVLDPAALTALLHDCGATVMQATPALWQALLAHQGSGAIGLPSLRVLVGGEALPAPLAAELRTVGEATNLYGPTETTIWSTTQRLDQAPAAGNPSIGRPIANTRAYVLDGALRPVPPGVAGDLYLAGDGLARGYLARPGLTAERFVACPFGAPGELMYRTGDLARWSRGGELGYLGRTDQQIKIRGFRVELGDIEAALAGHPSVTRAAVLLRGERLVGYVTGTPDADPAELRAHLRRTLPEYMVPAAVVVLPALPLTDNGKLDRKALPDPQVASGAGRAPATAQEEILCGVFADVLGLETVGVEDNFFELGGHSLLAAQAISRIRTAFGVETSLRTLFEAPTVAGLAGRLAQHEDAARPALTAAATRPETVPLSYAQQRLWFLAELEGPGGTYNIPAALRLTGPVDREALRGALGDLLGRHEVLRTRYPFDDGQPRQEILAPGSVEAPLTVLDATPAELPAALAAEAARGFELDAELPLRATVFALGEQEHVLLLVLHHIAGDGWSLGPLARDLFAAYTARREGGLPDWRPLPVQYADYALWQRELLGDGEDPQSLMARQVSFWRETLTGLPDEVTLPGDRLRPVTGEGGGASVPFTVPAEVHAALVRVARECGASPFMVVQAALAALLARLGAGEDVPIGSPIAGRTDEALEEAVGFFVNTLVLRTDVSGDPTFRELVARVRNTALTAFAHQDVPFERLVEALNPARSMGRHPLFQVMLAFQNTALPELGLPGLAVTAEPLVRSGAKFDLSLDVTERFDAGLPAGLDGCLDYSTALYDRATAVAFADRLAAFLAAVVAEPDGRVGGFELVSADELRLVRDVWNETARVVPPGLIHEHFERQVRVAPDAVAVAFEGVELTYAELNARANRLARLLVVRGAGPERFVALALPRSELMVVALLGVLKSGAAYLPVDPEYPADRIAYMLEDAAPALVLTVGEVASRLPYPELLVLDDPGVEAELREQADSDVLDAERARPLLPDHPAYLIYTSGSTGRPKGVVIAHRGIPSLGHAKVEWYATTPGSRVLQFSSLSFDSHVSEVWSAFLGGGRLVVAPLERMMPGEPLVGLVAEQGITHIDLPPAGLAVMPEGSLPVGGTLIVGGEASTPALVERWFRGRRMINSYGPTEATVCASMSDPIADAAIPPIGRPVWNKRVYVLDAGLRLVPPGVVGELYVAGEGLARGYLGRSALTAERFVACPFGATGARMYRTGDLVRWGADGQLVFLGRADNQVKVRGFRIELGEVEAAIDALPGVAQAVVLLHIDEVGERRLVAYVVTDSQTSTGLRESLSRTLPDYMVPSAFVLLDALPLMPNGKVNRRALPEPEFAAAGVGRGPRSPREEILCGLFAEVLGVEAVGIDDGFFELGGHSLLATRLASRVRSVLGVELPLRTLFEAPTVATLAKALEGEQAAARPVLRPMARPEHLPVSFAQRRLWFLNRLEPASSSYNLPLALRLTGALDAAALAEALNDVVARHESLRTVFPERDGEPEQLVLPAGAARLDLPVVVLADDRTLDALVAAETARPFDVTAQVPLRARLLRTAEDEHVLLLVAHHIVTDGWSTAPLVRDLVAAYTARRTGADPQWDELPVQYPDYTLWQRDLLGAEDQPDSLTARQLDHWRKELDGLPEELPLPTDRPRPAYPSGAGGTVPVRIGAEAHAGIVNLARRTHTTVFMVLQAAMAGWLGALGAGEDIPIGTPVAGRTDEAVHDLVGFFVNTLVLRTDLSGDPTFRELLGRVRESDLAAFAHQDLPFERLVEELNPPRVMARHPLFQVMLALQNTASARIELDGLTAAALPVAGADAKFDLSLSLAERLGEDRGALGIDGELDYSADLFDHSSAESLALSFTRFVESAVAGPDQRLGAVELLTQSQRAELLRLGAGTPVEPVAGESLGALFAARVAQAPDAVAVLDREVELSFGELAHRAARLAERLTGLGVGPGALVGLLLPRSVDWVVAQVAVALAGAAWLPLDPGQPGERIAGVLAQAAPAVVLTAPETVELVPADSWCVTLQETDTPTAPRPVPAPAAVPGDSAAYVIYTSGSTGRPKGVVVSQRAVVNQLGWLADRYPLGAGDRMLARTSPGFDAGIWEVWLPLLSGAAVAVVDDRVAKDPALLVRELADLAVTVAQFVPTLLAAVLDAAPGERPAGLRRVFVGGEAFGAQLADRVREVWGVEPVNLYGPTETTIQVAAGEPAGTGAGALVPIGRPVRNTGLYVLDAGLRLVPPGVVGELYVSGTALARGYLGRPDLTAERFVACPYGAPGARMYRTGDLVRWNADGELVFVGRADGQVKLRGFRIELGEVESVLAGHPEVAGAAVVVREDVAGDRKLVAYVVPTAEAFDRDLLRAHVAGLLPGYMVPSAFVRLDALPVTRNGKLDTRALPAPEIERAARTRVPTDPQEIVLCALFAEVLGLPEVGPDEDFFALGGHSLLAVRLMSAVQHAFGTALDLRALFETPTPAGLATRLGERAAGDPLDVLLPLRAGGTAAPLFCVHPVLGLSWGYAALLRRLDRQRPLYGLQAYGIRHPHQRPDSIREMARGYVQRIREVQPSGPYHLLGWSLGGTVAHAMAELLQADGEQVAFLALLDSYPSEPDRSAADLDAEAEEEVLAALLPGAGAAVHELVAQGADRQRILALLREENARRLQVDEQAVADLLDTAVHSSRLIRDHVPGTVDGDLVFVTATTGRPADAPTAHTAWQAHLTGAIHEYRIDCRHAELLGPEGMDGLGRMLSERLDRDA</sequence>
<dbReference type="PROSITE" id="PS50075">
    <property type="entry name" value="CARRIER"/>
    <property type="match status" value="5"/>
</dbReference>
<dbReference type="SUPFAM" id="SSF53474">
    <property type="entry name" value="alpha/beta-Hydrolases"/>
    <property type="match status" value="1"/>
</dbReference>
<dbReference type="FunFam" id="3.40.50.980:FF:000001">
    <property type="entry name" value="Non-ribosomal peptide synthetase"/>
    <property type="match status" value="4"/>
</dbReference>
<dbReference type="Gene3D" id="3.40.50.1820">
    <property type="entry name" value="alpha/beta hydrolase"/>
    <property type="match status" value="1"/>
</dbReference>
<dbReference type="Pfam" id="PF00668">
    <property type="entry name" value="Condensation"/>
    <property type="match status" value="5"/>
</dbReference>
<dbReference type="InterPro" id="IPR010071">
    <property type="entry name" value="AA_adenyl_dom"/>
</dbReference>
<dbReference type="Gene3D" id="1.10.1200.10">
    <property type="entry name" value="ACP-like"/>
    <property type="match status" value="4"/>
</dbReference>
<feature type="domain" description="Carrier" evidence="6">
    <location>
        <begin position="2032"/>
        <end position="2107"/>
    </location>
</feature>
<dbReference type="FunFam" id="3.40.50.12780:FF:000012">
    <property type="entry name" value="Non-ribosomal peptide synthetase"/>
    <property type="match status" value="5"/>
</dbReference>
<dbReference type="NCBIfam" id="NF003417">
    <property type="entry name" value="PRK04813.1"/>
    <property type="match status" value="5"/>
</dbReference>
<dbReference type="InterPro" id="IPR045851">
    <property type="entry name" value="AMP-bd_C_sf"/>
</dbReference>
<dbReference type="InterPro" id="IPR023213">
    <property type="entry name" value="CAT-like_dom_sf"/>
</dbReference>
<feature type="domain" description="Carrier" evidence="6">
    <location>
        <begin position="5204"/>
        <end position="5279"/>
    </location>
</feature>
<dbReference type="Proteomes" id="UP000317940">
    <property type="component" value="Unassembled WGS sequence"/>
</dbReference>
<dbReference type="Gene3D" id="3.30.559.30">
    <property type="entry name" value="Nonribosomal peptide synthetase, condensation domain"/>
    <property type="match status" value="5"/>
</dbReference>
<dbReference type="OrthoDB" id="3859335at2"/>
<dbReference type="NCBIfam" id="NF004282">
    <property type="entry name" value="PRK05691.1"/>
    <property type="match status" value="4"/>
</dbReference>
<dbReference type="SUPFAM" id="SSF52777">
    <property type="entry name" value="CoA-dependent acyltransferases"/>
    <property type="match status" value="10"/>
</dbReference>
<evidence type="ECO:0000256" key="5">
    <source>
        <dbReference type="SAM" id="MobiDB-lite"/>
    </source>
</evidence>
<dbReference type="GO" id="GO:0008610">
    <property type="term" value="P:lipid biosynthetic process"/>
    <property type="evidence" value="ECO:0007669"/>
    <property type="project" value="UniProtKB-ARBA"/>
</dbReference>
<evidence type="ECO:0000313" key="8">
    <source>
        <dbReference type="Proteomes" id="UP000317940"/>
    </source>
</evidence>
<keyword evidence="8" id="KW-1185">Reference proteome</keyword>
<dbReference type="Gene3D" id="3.40.50.980">
    <property type="match status" value="8"/>
</dbReference>
<protein>
    <submittedName>
        <fullName evidence="7">Amino acid adenylation domain-containing protein</fullName>
    </submittedName>
</protein>
<dbReference type="Pfam" id="PF13193">
    <property type="entry name" value="AMP-binding_C"/>
    <property type="match status" value="4"/>
</dbReference>
<dbReference type="GO" id="GO:0072330">
    <property type="term" value="P:monocarboxylic acid biosynthetic process"/>
    <property type="evidence" value="ECO:0007669"/>
    <property type="project" value="UniProtKB-ARBA"/>
</dbReference>
<comment type="similarity">
    <text evidence="2">Belongs to the ATP-dependent AMP-binding enzyme family.</text>
</comment>
<evidence type="ECO:0000313" key="7">
    <source>
        <dbReference type="EMBL" id="TWF72922.1"/>
    </source>
</evidence>
<comment type="cofactor">
    <cofactor evidence="1">
        <name>pantetheine 4'-phosphate</name>
        <dbReference type="ChEBI" id="CHEBI:47942"/>
    </cofactor>
</comment>
<dbReference type="SMART" id="SM00824">
    <property type="entry name" value="PKS_TE"/>
    <property type="match status" value="1"/>
</dbReference>
<dbReference type="Pfam" id="PF00550">
    <property type="entry name" value="PP-binding"/>
    <property type="match status" value="5"/>
</dbReference>
<dbReference type="SUPFAM" id="SSF47336">
    <property type="entry name" value="ACP-like"/>
    <property type="match status" value="5"/>
</dbReference>
<name>A0A561SDH6_9ACTN</name>
<evidence type="ECO:0000256" key="3">
    <source>
        <dbReference type="ARBA" id="ARBA00022450"/>
    </source>
</evidence>
<feature type="compositionally biased region" description="Basic and acidic residues" evidence="5">
    <location>
        <begin position="1653"/>
        <end position="1666"/>
    </location>
</feature>
<feature type="domain" description="Carrier" evidence="6">
    <location>
        <begin position="4145"/>
        <end position="4220"/>
    </location>
</feature>
<dbReference type="InterPro" id="IPR020806">
    <property type="entry name" value="PKS_PP-bd"/>
</dbReference>
<dbReference type="InterPro" id="IPR001242">
    <property type="entry name" value="Condensation_dom"/>
</dbReference>
<dbReference type="EMBL" id="VIWT01000006">
    <property type="protein sequence ID" value="TWF72922.1"/>
    <property type="molecule type" value="Genomic_DNA"/>
</dbReference>
<organism evidence="7 8">
    <name type="scientific">Kitasatospora viridis</name>
    <dbReference type="NCBI Taxonomy" id="281105"/>
    <lineage>
        <taxon>Bacteria</taxon>
        <taxon>Bacillati</taxon>
        <taxon>Actinomycetota</taxon>
        <taxon>Actinomycetes</taxon>
        <taxon>Kitasatosporales</taxon>
        <taxon>Streptomycetaceae</taxon>
        <taxon>Kitasatospora</taxon>
    </lineage>
</organism>
<dbReference type="Pfam" id="PF00975">
    <property type="entry name" value="Thioesterase"/>
    <property type="match status" value="1"/>
</dbReference>
<dbReference type="InterPro" id="IPR020845">
    <property type="entry name" value="AMP-binding_CS"/>
</dbReference>
<dbReference type="GO" id="GO:0005829">
    <property type="term" value="C:cytosol"/>
    <property type="evidence" value="ECO:0007669"/>
    <property type="project" value="TreeGrafter"/>
</dbReference>
<dbReference type="GO" id="GO:0043041">
    <property type="term" value="P:amino acid activation for nonribosomal peptide biosynthetic process"/>
    <property type="evidence" value="ECO:0007669"/>
    <property type="project" value="TreeGrafter"/>
</dbReference>
<dbReference type="SMART" id="SM00823">
    <property type="entry name" value="PKS_PP"/>
    <property type="match status" value="5"/>
</dbReference>
<dbReference type="CDD" id="cd19540">
    <property type="entry name" value="LCL_NRPS-like"/>
    <property type="match status" value="5"/>
</dbReference>
<keyword evidence="4" id="KW-0597">Phosphoprotein</keyword>
<evidence type="ECO:0000256" key="1">
    <source>
        <dbReference type="ARBA" id="ARBA00001957"/>
    </source>
</evidence>
<dbReference type="InterPro" id="IPR029058">
    <property type="entry name" value="AB_hydrolase_fold"/>
</dbReference>
<dbReference type="InterPro" id="IPR006162">
    <property type="entry name" value="Ppantetheine_attach_site"/>
</dbReference>
<dbReference type="InterPro" id="IPR025110">
    <property type="entry name" value="AMP-bd_C"/>
</dbReference>
<accession>A0A561SDH6</accession>
<feature type="region of interest" description="Disordered" evidence="5">
    <location>
        <begin position="1639"/>
        <end position="1666"/>
    </location>
</feature>
<feature type="domain" description="Carrier" evidence="6">
    <location>
        <begin position="965"/>
        <end position="1040"/>
    </location>
</feature>
<dbReference type="RefSeq" id="WP_145910912.1">
    <property type="nucleotide sequence ID" value="NZ_BAAAMZ010000035.1"/>
</dbReference>
<dbReference type="FunFam" id="3.40.50.980:FF:000002">
    <property type="entry name" value="Enterobactin synthetase component F"/>
    <property type="match status" value="1"/>
</dbReference>
<dbReference type="InterPro" id="IPR020802">
    <property type="entry name" value="TesA-like"/>
</dbReference>
<evidence type="ECO:0000259" key="6">
    <source>
        <dbReference type="PROSITE" id="PS50075"/>
    </source>
</evidence>
<dbReference type="Gene3D" id="3.30.300.30">
    <property type="match status" value="5"/>
</dbReference>
<dbReference type="Gene3D" id="2.30.38.10">
    <property type="entry name" value="Luciferase, Domain 3"/>
    <property type="match status" value="4"/>
</dbReference>
<dbReference type="InterPro" id="IPR042099">
    <property type="entry name" value="ANL_N_sf"/>
</dbReference>
<dbReference type="SUPFAM" id="SSF56801">
    <property type="entry name" value="Acetyl-CoA synthetase-like"/>
    <property type="match status" value="5"/>
</dbReference>
<dbReference type="CDD" id="cd12116">
    <property type="entry name" value="A_NRPS_Ta1_like"/>
    <property type="match status" value="1"/>
</dbReference>
<dbReference type="InterPro" id="IPR000873">
    <property type="entry name" value="AMP-dep_synth/lig_dom"/>
</dbReference>
<dbReference type="PROSITE" id="PS00012">
    <property type="entry name" value="PHOSPHOPANTETHEINE"/>
    <property type="match status" value="4"/>
</dbReference>
<dbReference type="CDD" id="cd05930">
    <property type="entry name" value="A_NRPS"/>
    <property type="match status" value="1"/>
</dbReference>
<feature type="domain" description="Carrier" evidence="6">
    <location>
        <begin position="3091"/>
        <end position="3166"/>
    </location>
</feature>
<evidence type="ECO:0000256" key="4">
    <source>
        <dbReference type="ARBA" id="ARBA00022553"/>
    </source>
</evidence>
<reference evidence="7 8" key="1">
    <citation type="submission" date="2019-06" db="EMBL/GenBank/DDBJ databases">
        <title>Sequencing the genomes of 1000 actinobacteria strains.</title>
        <authorList>
            <person name="Klenk H.-P."/>
        </authorList>
    </citation>
    <scope>NUCLEOTIDE SEQUENCE [LARGE SCALE GENOMIC DNA]</scope>
    <source>
        <strain evidence="7 8">DSM 44826</strain>
    </source>
</reference>
<dbReference type="FunFam" id="1.10.1200.10:FF:000016">
    <property type="entry name" value="Non-ribosomal peptide synthase"/>
    <property type="match status" value="5"/>
</dbReference>
<dbReference type="InterPro" id="IPR009081">
    <property type="entry name" value="PP-bd_ACP"/>
</dbReference>
<dbReference type="InterPro" id="IPR036736">
    <property type="entry name" value="ACP-like_sf"/>
</dbReference>
<dbReference type="Gene3D" id="3.30.559.10">
    <property type="entry name" value="Chloramphenicol acetyltransferase-like domain"/>
    <property type="match status" value="5"/>
</dbReference>
<dbReference type="GO" id="GO:0017000">
    <property type="term" value="P:antibiotic biosynthetic process"/>
    <property type="evidence" value="ECO:0007669"/>
    <property type="project" value="UniProtKB-ARBA"/>
</dbReference>
<keyword evidence="3" id="KW-0596">Phosphopantetheine</keyword>
<dbReference type="PANTHER" id="PTHR45527">
    <property type="entry name" value="NONRIBOSOMAL PEPTIDE SYNTHETASE"/>
    <property type="match status" value="1"/>
</dbReference>
<dbReference type="GO" id="GO:0031177">
    <property type="term" value="F:phosphopantetheine binding"/>
    <property type="evidence" value="ECO:0007669"/>
    <property type="project" value="InterPro"/>
</dbReference>
<dbReference type="CDD" id="cd17646">
    <property type="entry name" value="A_NRPS_AB3403-like"/>
    <property type="match status" value="1"/>
</dbReference>
<gene>
    <name evidence="7" type="ORF">FHX73_1673</name>
</gene>
<dbReference type="Pfam" id="PF00501">
    <property type="entry name" value="AMP-binding"/>
    <property type="match status" value="5"/>
</dbReference>
<dbReference type="FunFam" id="3.30.559.10:FF:000012">
    <property type="entry name" value="Non-ribosomal peptide synthetase"/>
    <property type="match status" value="2"/>
</dbReference>
<dbReference type="InterPro" id="IPR001031">
    <property type="entry name" value="Thioesterase"/>
</dbReference>
<comment type="caution">
    <text evidence="7">The sequence shown here is derived from an EMBL/GenBank/DDBJ whole genome shotgun (WGS) entry which is preliminary data.</text>
</comment>
<dbReference type="FunFam" id="3.30.300.30:FF:000010">
    <property type="entry name" value="Enterobactin synthetase component F"/>
    <property type="match status" value="4"/>
</dbReference>
<dbReference type="PROSITE" id="PS00455">
    <property type="entry name" value="AMP_BINDING"/>
    <property type="match status" value="5"/>
</dbReference>
<dbReference type="GO" id="GO:0044550">
    <property type="term" value="P:secondary metabolite biosynthetic process"/>
    <property type="evidence" value="ECO:0007669"/>
    <property type="project" value="UniProtKB-ARBA"/>
</dbReference>
<dbReference type="NCBIfam" id="TIGR01733">
    <property type="entry name" value="AA-adenyl-dom"/>
    <property type="match status" value="5"/>
</dbReference>
<dbReference type="Gene3D" id="3.40.50.12780">
    <property type="entry name" value="N-terminal domain of ligase-like"/>
    <property type="match status" value="1"/>
</dbReference>